<sequence>MDRGPTQDMFERTCHANRDGPVGERAAVVIGVAIAGAPPGHGVGMRFDAAPGTMARATAGIEAVEVKQTVAAHAHARALAVLQLRPQEALWRRLFFYDTPGLDLHRCGVVLRARATVGEPDDSTVKIRPVDPSRVERWRGVPGFKLEADIVGTTVIRSASFTVRQGRDEIDAVARGERAVAKLFSQAQEAFLRALAPEPIELSELLSLGPVHARRWQVRHPGLPHRVCAEAWRMPDGGSLLELSIKADPAAAASASAGFSGFLAELGIAVSETPEPKTRTALSSLVAESLR</sequence>
<dbReference type="STRING" id="54.SAMN02745121_03995"/>
<evidence type="ECO:0008006" key="3">
    <source>
        <dbReference type="Google" id="ProtNLM"/>
    </source>
</evidence>
<protein>
    <recommendedName>
        <fullName evidence="3">CYTH domain-containing protein</fullName>
    </recommendedName>
</protein>
<keyword evidence="2" id="KW-1185">Reference proteome</keyword>
<dbReference type="Proteomes" id="UP000199400">
    <property type="component" value="Unassembled WGS sequence"/>
</dbReference>
<dbReference type="EMBL" id="FOMX01000012">
    <property type="protein sequence ID" value="SFE35831.1"/>
    <property type="molecule type" value="Genomic_DNA"/>
</dbReference>
<evidence type="ECO:0000313" key="2">
    <source>
        <dbReference type="Proteomes" id="UP000199400"/>
    </source>
</evidence>
<organism evidence="1 2">
    <name type="scientific">Nannocystis exedens</name>
    <dbReference type="NCBI Taxonomy" id="54"/>
    <lineage>
        <taxon>Bacteria</taxon>
        <taxon>Pseudomonadati</taxon>
        <taxon>Myxococcota</taxon>
        <taxon>Polyangia</taxon>
        <taxon>Nannocystales</taxon>
        <taxon>Nannocystaceae</taxon>
        <taxon>Nannocystis</taxon>
    </lineage>
</organism>
<accession>A0A1I1ZVV6</accession>
<name>A0A1I1ZVV6_9BACT</name>
<proteinExistence type="predicted"/>
<evidence type="ECO:0000313" key="1">
    <source>
        <dbReference type="EMBL" id="SFE35831.1"/>
    </source>
</evidence>
<dbReference type="AlphaFoldDB" id="A0A1I1ZVV6"/>
<gene>
    <name evidence="1" type="ORF">SAMN02745121_03995</name>
</gene>
<reference evidence="2" key="1">
    <citation type="submission" date="2016-10" db="EMBL/GenBank/DDBJ databases">
        <authorList>
            <person name="Varghese N."/>
            <person name="Submissions S."/>
        </authorList>
    </citation>
    <scope>NUCLEOTIDE SEQUENCE [LARGE SCALE GENOMIC DNA]</scope>
    <source>
        <strain evidence="2">ATCC 25963</strain>
    </source>
</reference>